<comment type="caution">
    <text evidence="2">The sequence shown here is derived from an EMBL/GenBank/DDBJ whole genome shotgun (WGS) entry which is preliminary data.</text>
</comment>
<dbReference type="EMBL" id="QRBE01000006">
    <property type="protein sequence ID" value="RDS81108.1"/>
    <property type="molecule type" value="Genomic_DNA"/>
</dbReference>
<keyword evidence="3" id="KW-1185">Reference proteome</keyword>
<sequence length="263" mass="26673">MPFDNSYPGIRSQLKPGFADLSDASIEAELVRQNLNPVALEGFLSDIGNFASSAGKEILKAAPAVLPVAGKIIGGAVGGPLGTQLGGTLGSLAGGALGSVAGGGAGGRAGSPAATQLLQTVLNPQTLQALASMVLGPLGKPNVAVGGTPVPVSAFTNLLGTLAGRAEAEYNSVLAASREAAGPAYMLDYAGEYKADPAVAENRAEVLFEMLQSSNSESLGAESSEASEYAEYQSEAEALEAEYDAIEQLEMEMDMAMSDSEEL</sequence>
<evidence type="ECO:0000313" key="2">
    <source>
        <dbReference type="EMBL" id="RDS81108.1"/>
    </source>
</evidence>
<dbReference type="RefSeq" id="WP_115495663.1">
    <property type="nucleotide sequence ID" value="NZ_QRBE01000006.1"/>
</dbReference>
<proteinExistence type="predicted"/>
<reference evidence="2 3" key="1">
    <citation type="submission" date="2018-07" db="EMBL/GenBank/DDBJ databases">
        <title>Dyella monticola sp. nov. and Dyella psychrodurans sp. nov. isolated from monsoon evergreen broad-leaved forest soil of Dinghu Mountain, China.</title>
        <authorList>
            <person name="Gao Z."/>
            <person name="Qiu L."/>
        </authorList>
    </citation>
    <scope>NUCLEOTIDE SEQUENCE [LARGE SCALE GENOMIC DNA]</scope>
    <source>
        <strain evidence="2 3">4G-K06</strain>
    </source>
</reference>
<dbReference type="Proteomes" id="UP000254258">
    <property type="component" value="Unassembled WGS sequence"/>
</dbReference>
<dbReference type="OrthoDB" id="7564104at2"/>
<gene>
    <name evidence="2" type="ORF">DWU98_11190</name>
</gene>
<organism evidence="2 3">
    <name type="scientific">Dyella monticola</name>
    <dbReference type="NCBI Taxonomy" id="1927958"/>
    <lineage>
        <taxon>Bacteria</taxon>
        <taxon>Pseudomonadati</taxon>
        <taxon>Pseudomonadota</taxon>
        <taxon>Gammaproteobacteria</taxon>
        <taxon>Lysobacterales</taxon>
        <taxon>Rhodanobacteraceae</taxon>
        <taxon>Dyella</taxon>
    </lineage>
</organism>
<evidence type="ECO:0000313" key="3">
    <source>
        <dbReference type="Proteomes" id="UP000254258"/>
    </source>
</evidence>
<dbReference type="AlphaFoldDB" id="A0A370WY82"/>
<evidence type="ECO:0000256" key="1">
    <source>
        <dbReference type="SAM" id="MobiDB-lite"/>
    </source>
</evidence>
<accession>A0A370WY82</accession>
<protein>
    <submittedName>
        <fullName evidence="2">Uncharacterized protein</fullName>
    </submittedName>
</protein>
<feature type="region of interest" description="Disordered" evidence="1">
    <location>
        <begin position="214"/>
        <end position="234"/>
    </location>
</feature>
<name>A0A370WY82_9GAMM</name>